<sequence>MKRLAALVALTLAFGIAACGSSASPASSDEITLKVGATGWAQAAAALEVAKLDDTPYKVEWPVFPGGDKQMQALTADAIDVGQASEIPPIFVAAAGGTDIKVIAVQRASTLLQEVIVGKDSTITDIAGLRGKKVGYVKNTTAQYFLYELLRQAGLGWRDIQAAPLLPKDGVAALGSGSIDALASYGNSIITARQGGARTIGTGKDILSGNFQWLAREKLLDDPAKSSAVVDLLARLHRAYAYIRDGHQQEYAQAVSDGTHQPVAEALQQLRDQEAQRPTVLQPTSAEAIKSQQAVADAFTDLGAIPGKLDVATIWTDRLNTELAAELAEPAS</sequence>
<dbReference type="Pfam" id="PF09084">
    <property type="entry name" value="NMT1"/>
    <property type="match status" value="1"/>
</dbReference>
<evidence type="ECO:0000256" key="1">
    <source>
        <dbReference type="SAM" id="SignalP"/>
    </source>
</evidence>
<dbReference type="Gene3D" id="3.40.190.10">
    <property type="entry name" value="Periplasmic binding protein-like II"/>
    <property type="match status" value="2"/>
</dbReference>
<dbReference type="PANTHER" id="PTHR30024:SF48">
    <property type="entry name" value="ABC TRANSPORTER SUBSTRATE-BINDING PROTEIN"/>
    <property type="match status" value="1"/>
</dbReference>
<reference evidence="3 4" key="1">
    <citation type="journal article" date="2014" name="J. Biotechnol.">
        <title>Complete genome sequence of the actinobacterium Actinoplanes friuliensis HAG 010964, producer of the lipopeptide antibiotic friulimycin.</title>
        <authorList>
            <person name="Ruckert C."/>
            <person name="Szczepanowski R."/>
            <person name="Albersmeier A."/>
            <person name="Goesmann A."/>
            <person name="Fischer N."/>
            <person name="Steinkamper A."/>
            <person name="Puhler A."/>
            <person name="Biener R."/>
            <person name="Schwartz D."/>
            <person name="Kalinowski J."/>
        </authorList>
    </citation>
    <scope>NUCLEOTIDE SEQUENCE [LARGE SCALE GENOMIC DNA]</scope>
    <source>
        <strain evidence="3 4">DSM 7358</strain>
    </source>
</reference>
<protein>
    <submittedName>
        <fullName evidence="3">Nitrate/sulfonate/bicarbonate ABC transporter periplasmic protein</fullName>
    </submittedName>
</protein>
<evidence type="ECO:0000313" key="4">
    <source>
        <dbReference type="Proteomes" id="UP000017746"/>
    </source>
</evidence>
<dbReference type="EMBL" id="CP006272">
    <property type="protein sequence ID" value="AGZ42724.1"/>
    <property type="molecule type" value="Genomic_DNA"/>
</dbReference>
<gene>
    <name evidence="3" type="ORF">AFR_22270</name>
</gene>
<dbReference type="OrthoDB" id="7374754at2"/>
<feature type="domain" description="SsuA/THI5-like" evidence="2">
    <location>
        <begin position="70"/>
        <end position="198"/>
    </location>
</feature>
<dbReference type="AlphaFoldDB" id="U5W0R8"/>
<keyword evidence="4" id="KW-1185">Reference proteome</keyword>
<dbReference type="Proteomes" id="UP000017746">
    <property type="component" value="Chromosome"/>
</dbReference>
<dbReference type="KEGG" id="afs:AFR_22270"/>
<evidence type="ECO:0000313" key="3">
    <source>
        <dbReference type="EMBL" id="AGZ42724.1"/>
    </source>
</evidence>
<name>U5W0R8_9ACTN</name>
<proteinExistence type="predicted"/>
<dbReference type="HOGENOM" id="CLU_028871_2_1_11"/>
<keyword evidence="1" id="KW-0732">Signal</keyword>
<accession>U5W0R8</accession>
<dbReference type="PROSITE" id="PS51257">
    <property type="entry name" value="PROKAR_LIPOPROTEIN"/>
    <property type="match status" value="1"/>
</dbReference>
<dbReference type="STRING" id="1246995.AFR_22270"/>
<dbReference type="eggNOG" id="COG0715">
    <property type="taxonomic scope" value="Bacteria"/>
</dbReference>
<dbReference type="SUPFAM" id="SSF53850">
    <property type="entry name" value="Periplasmic binding protein-like II"/>
    <property type="match status" value="1"/>
</dbReference>
<dbReference type="InterPro" id="IPR015168">
    <property type="entry name" value="SsuA/THI5"/>
</dbReference>
<dbReference type="RefSeq" id="WP_023363095.1">
    <property type="nucleotide sequence ID" value="NC_022657.1"/>
</dbReference>
<feature type="chain" id="PRO_5004665422" evidence="1">
    <location>
        <begin position="24"/>
        <end position="332"/>
    </location>
</feature>
<dbReference type="CDD" id="cd13558">
    <property type="entry name" value="PBP2_SsuA_like_2"/>
    <property type="match status" value="1"/>
</dbReference>
<feature type="signal peptide" evidence="1">
    <location>
        <begin position="1"/>
        <end position="23"/>
    </location>
</feature>
<dbReference type="PATRIC" id="fig|1246995.3.peg.4514"/>
<evidence type="ECO:0000259" key="2">
    <source>
        <dbReference type="Pfam" id="PF09084"/>
    </source>
</evidence>
<dbReference type="PANTHER" id="PTHR30024">
    <property type="entry name" value="ALIPHATIC SULFONATES-BINDING PROTEIN-RELATED"/>
    <property type="match status" value="1"/>
</dbReference>
<organism evidence="3 4">
    <name type="scientific">Actinoplanes friuliensis DSM 7358</name>
    <dbReference type="NCBI Taxonomy" id="1246995"/>
    <lineage>
        <taxon>Bacteria</taxon>
        <taxon>Bacillati</taxon>
        <taxon>Actinomycetota</taxon>
        <taxon>Actinomycetes</taxon>
        <taxon>Micromonosporales</taxon>
        <taxon>Micromonosporaceae</taxon>
        <taxon>Actinoplanes</taxon>
    </lineage>
</organism>